<reference evidence="3" key="1">
    <citation type="journal article" date="2019" name="Int. J. Syst. Evol. Microbiol.">
        <title>The Global Catalogue of Microorganisms (GCM) 10K type strain sequencing project: providing services to taxonomists for standard genome sequencing and annotation.</title>
        <authorList>
            <consortium name="The Broad Institute Genomics Platform"/>
            <consortium name="The Broad Institute Genome Sequencing Center for Infectious Disease"/>
            <person name="Wu L."/>
            <person name="Ma J."/>
        </authorList>
    </citation>
    <scope>NUCLEOTIDE SEQUENCE [LARGE SCALE GENOMIC DNA]</scope>
    <source>
        <strain evidence="3">CCUG 55995</strain>
    </source>
</reference>
<dbReference type="Proteomes" id="UP001595952">
    <property type="component" value="Unassembled WGS sequence"/>
</dbReference>
<keyword evidence="1" id="KW-0732">Signal</keyword>
<sequence length="204" mass="21951">MKSVFLAPFLLIGLATAQGKTTTVYFNGQPIQGVLVTEQGKTYVKLPYAALQQAGALVEGGSQPITAIQGCAGQTLFNGVNRVTLLEAGVKAGEYRVKVKIANGTNKQINPASDADMMSYNWYAASADGQVEPFNTWADHNSPNRPLTPGANLTAEYVLKTPPTFEVTRILYRPEANTVKNGRLSGLPFAPISNMEFAVKCKPR</sequence>
<keyword evidence="3" id="KW-1185">Reference proteome</keyword>
<name>A0ABV9IFJ4_9DEIO</name>
<accession>A0ABV9IFJ4</accession>
<evidence type="ECO:0000313" key="2">
    <source>
        <dbReference type="EMBL" id="MFC4640366.1"/>
    </source>
</evidence>
<feature type="signal peptide" evidence="1">
    <location>
        <begin position="1"/>
        <end position="17"/>
    </location>
</feature>
<protein>
    <submittedName>
        <fullName evidence="2">Uncharacterized protein</fullName>
    </submittedName>
</protein>
<organism evidence="2 3">
    <name type="scientific">Deinococcus hohokamensis</name>
    <dbReference type="NCBI Taxonomy" id="309883"/>
    <lineage>
        <taxon>Bacteria</taxon>
        <taxon>Thermotogati</taxon>
        <taxon>Deinococcota</taxon>
        <taxon>Deinococci</taxon>
        <taxon>Deinococcales</taxon>
        <taxon>Deinococcaceae</taxon>
        <taxon>Deinococcus</taxon>
    </lineage>
</organism>
<feature type="chain" id="PRO_5045613607" evidence="1">
    <location>
        <begin position="18"/>
        <end position="204"/>
    </location>
</feature>
<evidence type="ECO:0000256" key="1">
    <source>
        <dbReference type="SAM" id="SignalP"/>
    </source>
</evidence>
<proteinExistence type="predicted"/>
<dbReference type="EMBL" id="JBHSEI010000015">
    <property type="protein sequence ID" value="MFC4640366.1"/>
    <property type="molecule type" value="Genomic_DNA"/>
</dbReference>
<comment type="caution">
    <text evidence="2">The sequence shown here is derived from an EMBL/GenBank/DDBJ whole genome shotgun (WGS) entry which is preliminary data.</text>
</comment>
<dbReference type="RefSeq" id="WP_380063340.1">
    <property type="nucleotide sequence ID" value="NZ_JBHSEI010000015.1"/>
</dbReference>
<evidence type="ECO:0000313" key="3">
    <source>
        <dbReference type="Proteomes" id="UP001595952"/>
    </source>
</evidence>
<gene>
    <name evidence="2" type="ORF">ACFO0D_18715</name>
</gene>